<accession>A0ABV6Z5U6</accession>
<evidence type="ECO:0000313" key="4">
    <source>
        <dbReference type="EMBL" id="MFC1853723.1"/>
    </source>
</evidence>
<dbReference type="PANTHER" id="PTHR44591:SF3">
    <property type="entry name" value="RESPONSE REGULATORY DOMAIN-CONTAINING PROTEIN"/>
    <property type="match status" value="1"/>
</dbReference>
<gene>
    <name evidence="4" type="ORF">ACFL27_26365</name>
</gene>
<dbReference type="PROSITE" id="PS50110">
    <property type="entry name" value="RESPONSE_REGULATORY"/>
    <property type="match status" value="1"/>
</dbReference>
<evidence type="ECO:0000313" key="5">
    <source>
        <dbReference type="Proteomes" id="UP001594351"/>
    </source>
</evidence>
<dbReference type="Proteomes" id="UP001594351">
    <property type="component" value="Unassembled WGS sequence"/>
</dbReference>
<sequence length="123" mass="13871">MMKKILVVDDEPNSRILVSLILTNAGFATAVAENGFDAFNKICVQARQNAQFDLILLDNMMPEMSGLELIDELHNNDFNIPTLVMSAFFNKETVQMLKERGCEDYLSKPFLQKDLVSRVTALV</sequence>
<dbReference type="SMART" id="SM00448">
    <property type="entry name" value="REC"/>
    <property type="match status" value="1"/>
</dbReference>
<dbReference type="CDD" id="cd00156">
    <property type="entry name" value="REC"/>
    <property type="match status" value="1"/>
</dbReference>
<dbReference type="Gene3D" id="3.40.50.2300">
    <property type="match status" value="1"/>
</dbReference>
<dbReference type="EMBL" id="JBHPBY010000583">
    <property type="protein sequence ID" value="MFC1853723.1"/>
    <property type="molecule type" value="Genomic_DNA"/>
</dbReference>
<dbReference type="SUPFAM" id="SSF52172">
    <property type="entry name" value="CheY-like"/>
    <property type="match status" value="1"/>
</dbReference>
<feature type="domain" description="Response regulatory" evidence="3">
    <location>
        <begin position="4"/>
        <end position="123"/>
    </location>
</feature>
<feature type="modified residue" description="4-aspartylphosphate" evidence="2">
    <location>
        <position position="58"/>
    </location>
</feature>
<dbReference type="InterPro" id="IPR011006">
    <property type="entry name" value="CheY-like_superfamily"/>
</dbReference>
<dbReference type="InterPro" id="IPR001789">
    <property type="entry name" value="Sig_transdc_resp-reg_receiver"/>
</dbReference>
<keyword evidence="5" id="KW-1185">Reference proteome</keyword>
<organism evidence="4 5">
    <name type="scientific">candidate division CSSED10-310 bacterium</name>
    <dbReference type="NCBI Taxonomy" id="2855610"/>
    <lineage>
        <taxon>Bacteria</taxon>
        <taxon>Bacteria division CSSED10-310</taxon>
    </lineage>
</organism>
<dbReference type="PANTHER" id="PTHR44591">
    <property type="entry name" value="STRESS RESPONSE REGULATOR PROTEIN 1"/>
    <property type="match status" value="1"/>
</dbReference>
<proteinExistence type="predicted"/>
<comment type="caution">
    <text evidence="4">The sequence shown here is derived from an EMBL/GenBank/DDBJ whole genome shotgun (WGS) entry which is preliminary data.</text>
</comment>
<evidence type="ECO:0000256" key="2">
    <source>
        <dbReference type="PROSITE-ProRule" id="PRU00169"/>
    </source>
</evidence>
<protein>
    <submittedName>
        <fullName evidence="4">Response regulator transcription factor</fullName>
    </submittedName>
</protein>
<dbReference type="Pfam" id="PF00072">
    <property type="entry name" value="Response_reg"/>
    <property type="match status" value="1"/>
</dbReference>
<reference evidence="4 5" key="1">
    <citation type="submission" date="2024-09" db="EMBL/GenBank/DDBJ databases">
        <title>Laminarin stimulates single cell rates of sulfate reduction while oxygen inhibits transcriptomic activity in coastal marine sediment.</title>
        <authorList>
            <person name="Lindsay M."/>
            <person name="Orcutt B."/>
            <person name="Emerson D."/>
            <person name="Stepanauskas R."/>
            <person name="D'Angelo T."/>
        </authorList>
    </citation>
    <scope>NUCLEOTIDE SEQUENCE [LARGE SCALE GENOMIC DNA]</scope>
    <source>
        <strain evidence="4">SAG AM-311-K15</strain>
    </source>
</reference>
<dbReference type="InterPro" id="IPR050595">
    <property type="entry name" value="Bact_response_regulator"/>
</dbReference>
<name>A0ABV6Z5U6_UNCC1</name>
<evidence type="ECO:0000259" key="3">
    <source>
        <dbReference type="PROSITE" id="PS50110"/>
    </source>
</evidence>
<keyword evidence="1 2" id="KW-0597">Phosphoprotein</keyword>
<evidence type="ECO:0000256" key="1">
    <source>
        <dbReference type="ARBA" id="ARBA00022553"/>
    </source>
</evidence>